<keyword evidence="4" id="KW-0255">Endonuclease</keyword>
<feature type="domain" description="ERCC4" evidence="12">
    <location>
        <begin position="830"/>
        <end position="910"/>
    </location>
</feature>
<dbReference type="NCBIfam" id="TIGR00596">
    <property type="entry name" value="rad1"/>
    <property type="match status" value="1"/>
</dbReference>
<dbReference type="GO" id="GO:0000736">
    <property type="term" value="P:double-strand break repair via single-strand annealing, removal of nonhomologous ends"/>
    <property type="evidence" value="ECO:0007669"/>
    <property type="project" value="TreeGrafter"/>
</dbReference>
<keyword evidence="5" id="KW-0227">DNA damage</keyword>
<dbReference type="GO" id="GO:0000014">
    <property type="term" value="F:single-stranded DNA endodeoxyribonuclease activity"/>
    <property type="evidence" value="ECO:0007669"/>
    <property type="project" value="TreeGrafter"/>
</dbReference>
<feature type="region of interest" description="Disordered" evidence="11">
    <location>
        <begin position="610"/>
        <end position="630"/>
    </location>
</feature>
<reference evidence="13 14" key="1">
    <citation type="journal article" date="2019" name="BMC Genomics">
        <title>Chromosome level assembly and comparative genome analysis confirm lager-brewing yeasts originated from a single hybridization.</title>
        <authorList>
            <person name="Salazar A.N."/>
            <person name="Gorter de Vries A.R."/>
            <person name="van den Broek M."/>
            <person name="Brouwers N."/>
            <person name="de la Torre Cortes P."/>
            <person name="Kuijpers N.G.A."/>
            <person name="Daran J.G."/>
            <person name="Abeel T."/>
        </authorList>
    </citation>
    <scope>NUCLEOTIDE SEQUENCE [LARGE SCALE GENOMIC DNA]</scope>
    <source>
        <strain evidence="13 14">CBS 1483</strain>
    </source>
</reference>
<feature type="region of interest" description="Disordered" evidence="11">
    <location>
        <begin position="1"/>
        <end position="45"/>
    </location>
</feature>
<dbReference type="OrthoDB" id="361020at2759"/>
<evidence type="ECO:0000259" key="12">
    <source>
        <dbReference type="SMART" id="SM00891"/>
    </source>
</evidence>
<evidence type="ECO:0000256" key="2">
    <source>
        <dbReference type="ARBA" id="ARBA00010015"/>
    </source>
</evidence>
<dbReference type="InterPro" id="IPR006167">
    <property type="entry name" value="XPF"/>
</dbReference>
<dbReference type="GO" id="GO:0003697">
    <property type="term" value="F:single-stranded DNA binding"/>
    <property type="evidence" value="ECO:0007669"/>
    <property type="project" value="InterPro"/>
</dbReference>
<evidence type="ECO:0000313" key="13">
    <source>
        <dbReference type="EMBL" id="QID88406.1"/>
    </source>
</evidence>
<evidence type="ECO:0000256" key="3">
    <source>
        <dbReference type="ARBA" id="ARBA00022722"/>
    </source>
</evidence>
<dbReference type="Gene3D" id="3.40.50.10130">
    <property type="match status" value="1"/>
</dbReference>
<keyword evidence="9" id="KW-0539">Nucleus</keyword>
<evidence type="ECO:0000256" key="1">
    <source>
        <dbReference type="ARBA" id="ARBA00004123"/>
    </source>
</evidence>
<evidence type="ECO:0000256" key="8">
    <source>
        <dbReference type="ARBA" id="ARBA00023204"/>
    </source>
</evidence>
<dbReference type="InterPro" id="IPR010994">
    <property type="entry name" value="RuvA_2-like"/>
</dbReference>
<dbReference type="GO" id="GO:0003684">
    <property type="term" value="F:damaged DNA binding"/>
    <property type="evidence" value="ECO:0007669"/>
    <property type="project" value="TreeGrafter"/>
</dbReference>
<dbReference type="InterPro" id="IPR047520">
    <property type="entry name" value="XPF_nuclease"/>
</dbReference>
<evidence type="ECO:0000256" key="5">
    <source>
        <dbReference type="ARBA" id="ARBA00022763"/>
    </source>
</evidence>
<keyword evidence="3" id="KW-0540">Nuclease</keyword>
<keyword evidence="8" id="KW-0234">DNA repair</keyword>
<dbReference type="Proteomes" id="UP000501346">
    <property type="component" value="Chromosome SeXVI"/>
</dbReference>
<evidence type="ECO:0000256" key="6">
    <source>
        <dbReference type="ARBA" id="ARBA00022801"/>
    </source>
</evidence>
<dbReference type="PANTHER" id="PTHR10150:SF0">
    <property type="entry name" value="DNA REPAIR ENDONUCLEASE XPF"/>
    <property type="match status" value="1"/>
</dbReference>
<dbReference type="AlphaFoldDB" id="A0A6C1EGD1"/>
<evidence type="ECO:0000256" key="4">
    <source>
        <dbReference type="ARBA" id="ARBA00022759"/>
    </source>
</evidence>
<comment type="subcellular location">
    <subcellularLocation>
        <location evidence="1">Nucleus</location>
    </subcellularLocation>
</comment>
<proteinExistence type="inferred from homology"/>
<feature type="compositionally biased region" description="Basic and acidic residues" evidence="11">
    <location>
        <begin position="29"/>
        <end position="45"/>
    </location>
</feature>
<dbReference type="GO" id="GO:0000712">
    <property type="term" value="P:resolution of meiotic recombination intermediates"/>
    <property type="evidence" value="ECO:0007669"/>
    <property type="project" value="TreeGrafter"/>
</dbReference>
<protein>
    <submittedName>
        <fullName evidence="13">SsDNA endodeoxyribonuclease</fullName>
    </submittedName>
</protein>
<sequence length="1112" mass="127977">MSQLFYQGDSDDELQEELTRQTVQASQDSRNENKDESIEADHLDEVTNEGFKLLDEGTVLYPLIPNEPDDTETSKPNIDDIRPVDIQLTLPLSFQQKVVESSLITEDGLVIMGKGLGLLDIVSNLLHVLATPTSINGQLKRALVLVLNAKPIDNVRIKEALEELSWFTNTETDKDSTSLEDDDGLFERPFSVVTADSLSVEKRRKLYISGGILSITSRILIVDLLSGIVHPNRVTGMLVLNADSLRHKSNESFILEIYRSKNTWGFIKAFSEAPESFVMEFSPLKTKMKELRLKNVLLWPRFRVEVSSCLNAINNEASQNKVIEVKVSFTNSMSQIQFGLMECLKKCITELSRKNPELALEWWSIENALDVNFIRSIDSVMVPNWHRISYESKQLVKDIRFLRHLLKMLVSSDAVDFFGEIQLSLDSNKPSVSRKYTESPWLLVDEAQLVISYAKKRIFHKENYNLEENPKWEQLIHILEDIAYERINKGLQGPTLIACSDNATCLQLARVLNSSSKRRGMREVLLNKLKWYRKHREETKKLVKEVQSQDTFPENATLNVSSTFSKEQVVTKRRRTRGASQVAAVDRLRNSGTNVDMEEVLEDQKLTEEIKKENSDKPHDGLEESGINDEEDLVNDSKIFELQEQEINEAFIHDNDNELANEEIEYAEELPKHVSVHFNKELWAEHCSEYEYVDREDEILVSTFKSLNDNCLLQEIMPSYIIMFEPDISFIRQIEVYKAIVQELQPKVYFMYYGESIEEQSHLTAIKREKDAFTKLIRENANLSHHFETNEDLSHYKNLADRKLKLSKLRKSNTRNAGGQQGFHNFTQDVVIVDTREFNASLPGLLFRYGIRVLPCMLTVGDYVITPDICLERKSISDLIGSLQNNRLATQCKKMLKYYKYPTLLIEFDEGQSFSLEPFSERRNYKNKDISTVHPISSKLSQDEIQLKLAKLVLRFPTLKIIWSSSPLQTVNIILELKLGREQPDPSNAVILGTNKTRPYVNDNVSGGLNDGDNESKYKKLLDVPGVSKIDYFNLRKKIKSFNKLQKLSWNEINELINDEDLTDRIYYFLRTEKEEQEQEIKDSNSELLAKNMNDDALNDDDGDDDVLDAFM</sequence>
<dbReference type="InterPro" id="IPR011335">
    <property type="entry name" value="Restrct_endonuc-II-like"/>
</dbReference>
<dbReference type="GO" id="GO:0000110">
    <property type="term" value="C:nucleotide-excision repair factor 1 complex"/>
    <property type="evidence" value="ECO:0007669"/>
    <property type="project" value="TreeGrafter"/>
</dbReference>
<dbReference type="SMART" id="SM00891">
    <property type="entry name" value="ERCC4"/>
    <property type="match status" value="1"/>
</dbReference>
<keyword evidence="7" id="KW-0238">DNA-binding</keyword>
<keyword evidence="6" id="KW-0378">Hydrolase</keyword>
<evidence type="ECO:0000256" key="10">
    <source>
        <dbReference type="SAM" id="Coils"/>
    </source>
</evidence>
<evidence type="ECO:0000256" key="9">
    <source>
        <dbReference type="ARBA" id="ARBA00023242"/>
    </source>
</evidence>
<dbReference type="PANTHER" id="PTHR10150">
    <property type="entry name" value="DNA REPAIR ENDONUCLEASE XPF"/>
    <property type="match status" value="1"/>
</dbReference>
<dbReference type="SUPFAM" id="SSF52980">
    <property type="entry name" value="Restriction endonuclease-like"/>
    <property type="match status" value="1"/>
</dbReference>
<comment type="similarity">
    <text evidence="2">Belongs to the XPF family.</text>
</comment>
<dbReference type="GO" id="GO:0000724">
    <property type="term" value="P:double-strand break repair via homologous recombination"/>
    <property type="evidence" value="ECO:0007669"/>
    <property type="project" value="TreeGrafter"/>
</dbReference>
<organism evidence="13 14">
    <name type="scientific">Saccharomyces pastorianus</name>
    <name type="common">Lager yeast</name>
    <name type="synonym">Saccharomyces cerevisiae x Saccharomyces eubayanus</name>
    <dbReference type="NCBI Taxonomy" id="27292"/>
    <lineage>
        <taxon>Eukaryota</taxon>
        <taxon>Fungi</taxon>
        <taxon>Dikarya</taxon>
        <taxon>Ascomycota</taxon>
        <taxon>Saccharomycotina</taxon>
        <taxon>Saccharomycetes</taxon>
        <taxon>Saccharomycetales</taxon>
        <taxon>Saccharomycetaceae</taxon>
        <taxon>Saccharomyces</taxon>
    </lineage>
</organism>
<gene>
    <name evidence="13" type="primary">RAD1_3</name>
    <name evidence="13" type="ORF">GRS66_011119</name>
</gene>
<evidence type="ECO:0000256" key="11">
    <source>
        <dbReference type="SAM" id="MobiDB-lite"/>
    </source>
</evidence>
<evidence type="ECO:0000313" key="14">
    <source>
        <dbReference type="Proteomes" id="UP000501346"/>
    </source>
</evidence>
<keyword evidence="14" id="KW-1185">Reference proteome</keyword>
<dbReference type="EMBL" id="CP049013">
    <property type="protein sequence ID" value="QID88406.1"/>
    <property type="molecule type" value="Genomic_DNA"/>
</dbReference>
<feature type="compositionally biased region" description="Basic and acidic residues" evidence="11">
    <location>
        <begin position="610"/>
        <end position="622"/>
    </location>
</feature>
<keyword evidence="10" id="KW-0175">Coiled coil</keyword>
<dbReference type="FunFam" id="3.40.50.10130:FF:000009">
    <property type="entry name" value="UV endonuclease"/>
    <property type="match status" value="1"/>
</dbReference>
<feature type="coiled-coil region" evidence="10">
    <location>
        <begin position="1067"/>
        <end position="1094"/>
    </location>
</feature>
<dbReference type="Gene3D" id="1.10.150.20">
    <property type="entry name" value="5' to 3' exonuclease, C-terminal subdomain"/>
    <property type="match status" value="1"/>
</dbReference>
<dbReference type="GO" id="GO:1901255">
    <property type="term" value="P:nucleotide-excision repair involved in interstrand cross-link repair"/>
    <property type="evidence" value="ECO:0007669"/>
    <property type="project" value="TreeGrafter"/>
</dbReference>
<dbReference type="SUPFAM" id="SSF47781">
    <property type="entry name" value="RuvA domain 2-like"/>
    <property type="match status" value="1"/>
</dbReference>
<dbReference type="CDD" id="cd20078">
    <property type="entry name" value="XPF_nuclease_XPF_euk"/>
    <property type="match status" value="1"/>
</dbReference>
<dbReference type="InterPro" id="IPR006166">
    <property type="entry name" value="ERCC4_domain"/>
</dbReference>
<accession>A0A6C1EGD1</accession>
<dbReference type="Pfam" id="PF02732">
    <property type="entry name" value="ERCC4"/>
    <property type="match status" value="1"/>
</dbReference>
<name>A0A6C1EGD1_SACPS</name>
<evidence type="ECO:0000256" key="7">
    <source>
        <dbReference type="ARBA" id="ARBA00023125"/>
    </source>
</evidence>